<dbReference type="RefSeq" id="XP_033674066.1">
    <property type="nucleotide sequence ID" value="XM_033811302.1"/>
</dbReference>
<reference evidence="2" key="1">
    <citation type="journal article" date="2020" name="Stud. Mycol.">
        <title>101 Dothideomycetes genomes: a test case for predicting lifestyles and emergence of pathogens.</title>
        <authorList>
            <person name="Haridas S."/>
            <person name="Albert R."/>
            <person name="Binder M."/>
            <person name="Bloem J."/>
            <person name="Labutti K."/>
            <person name="Salamov A."/>
            <person name="Andreopoulos B."/>
            <person name="Baker S."/>
            <person name="Barry K."/>
            <person name="Bills G."/>
            <person name="Bluhm B."/>
            <person name="Cannon C."/>
            <person name="Castanera R."/>
            <person name="Culley D."/>
            <person name="Daum C."/>
            <person name="Ezra D."/>
            <person name="Gonzalez J."/>
            <person name="Henrissat B."/>
            <person name="Kuo A."/>
            <person name="Liang C."/>
            <person name="Lipzen A."/>
            <person name="Lutzoni F."/>
            <person name="Magnuson J."/>
            <person name="Mondo S."/>
            <person name="Nolan M."/>
            <person name="Ohm R."/>
            <person name="Pangilinan J."/>
            <person name="Park H.-J."/>
            <person name="Ramirez L."/>
            <person name="Alfaro M."/>
            <person name="Sun H."/>
            <person name="Tritt A."/>
            <person name="Yoshinaga Y."/>
            <person name="Zwiers L.-H."/>
            <person name="Turgeon B."/>
            <person name="Goodwin S."/>
            <person name="Spatafora J."/>
            <person name="Crous P."/>
            <person name="Grigoriev I."/>
        </authorList>
    </citation>
    <scope>NUCLEOTIDE SEQUENCE</scope>
    <source>
        <strain evidence="2">ATCC 36951</strain>
    </source>
</reference>
<dbReference type="EMBL" id="ML993580">
    <property type="protein sequence ID" value="KAF2173177.1"/>
    <property type="molecule type" value="Genomic_DNA"/>
</dbReference>
<feature type="region of interest" description="Disordered" evidence="1">
    <location>
        <begin position="1"/>
        <end position="57"/>
    </location>
</feature>
<name>A0A6A6D160_ZASCE</name>
<evidence type="ECO:0000313" key="2">
    <source>
        <dbReference type="EMBL" id="KAF2173177.1"/>
    </source>
</evidence>
<accession>A0A6A6D160</accession>
<dbReference type="AlphaFoldDB" id="A0A6A6D160"/>
<evidence type="ECO:0000313" key="3">
    <source>
        <dbReference type="Proteomes" id="UP000799537"/>
    </source>
</evidence>
<dbReference type="Proteomes" id="UP000799537">
    <property type="component" value="Unassembled WGS sequence"/>
</dbReference>
<protein>
    <submittedName>
        <fullName evidence="2">Uncharacterized protein</fullName>
    </submittedName>
</protein>
<feature type="compositionally biased region" description="Low complexity" evidence="1">
    <location>
        <begin position="17"/>
        <end position="29"/>
    </location>
</feature>
<keyword evidence="3" id="KW-1185">Reference proteome</keyword>
<dbReference type="GeneID" id="54564574"/>
<sequence length="245" mass="26791">MQATDEELGPCCEAAPRRTTSRSARQQQCTRERGKALHQTTRRPPDASPAPSSEPHDAVLAPVAGRCRLSSILLCQIMPFCVLLLAPRTTLLLLPPPRGCPSQHPRVGQGCCIYTTRNESSLNDLSNTTLSGATARILTASTAPTRIPRSCEVEMRPAARELREHLQPHFSDHPGLAVVMKRTSASAGSAPKSGTEHGRLTRAIHVEINRILMGRSPAWLRGWASVLHHRMQSTIQISHMNRTAT</sequence>
<proteinExistence type="predicted"/>
<gene>
    <name evidence="2" type="ORF">M409DRAFT_49659</name>
</gene>
<evidence type="ECO:0000256" key="1">
    <source>
        <dbReference type="SAM" id="MobiDB-lite"/>
    </source>
</evidence>
<organism evidence="2 3">
    <name type="scientific">Zasmidium cellare ATCC 36951</name>
    <dbReference type="NCBI Taxonomy" id="1080233"/>
    <lineage>
        <taxon>Eukaryota</taxon>
        <taxon>Fungi</taxon>
        <taxon>Dikarya</taxon>
        <taxon>Ascomycota</taxon>
        <taxon>Pezizomycotina</taxon>
        <taxon>Dothideomycetes</taxon>
        <taxon>Dothideomycetidae</taxon>
        <taxon>Mycosphaerellales</taxon>
        <taxon>Mycosphaerellaceae</taxon>
        <taxon>Zasmidium</taxon>
    </lineage>
</organism>